<feature type="transmembrane region" description="Helical" evidence="1">
    <location>
        <begin position="143"/>
        <end position="166"/>
    </location>
</feature>
<feature type="transmembrane region" description="Helical" evidence="1">
    <location>
        <begin position="178"/>
        <end position="204"/>
    </location>
</feature>
<keyword evidence="1" id="KW-1133">Transmembrane helix</keyword>
<dbReference type="GO" id="GO:0051285">
    <property type="term" value="C:cell cortex of cell tip"/>
    <property type="evidence" value="ECO:0007669"/>
    <property type="project" value="TreeGrafter"/>
</dbReference>
<dbReference type="AlphaFoldDB" id="A0A9W9V5M4"/>
<sequence>MIDLKSIFPTITAFIAFIITMCCLFAGTQKNLLDSVNLLTIYTPEGSSLSPTFSPLSSTTPAHTFYSVHVMSYCQGTLGPAPPGATDLYSSRNVTDCSNRTILFAFDPTAAWPKEVTHGPALEWPRIISDDFHAFRMTSRAMAVLYIIGVGAVGTVLLVKGVQVAMPKPQYGMLEVGFLVLGSLSISIASIIATALAFEFVALINAHGDGSNVSARYGDKFLGMTWASTGLLIAGSLTSFMNVFVRGAPAPKEPAPAKDEEEG</sequence>
<accession>A0A9W9V5M4</accession>
<protein>
    <recommendedName>
        <fullName evidence="4">Actin cortical patch SUR7/pH-response regulator PalI</fullName>
    </recommendedName>
</protein>
<evidence type="ECO:0000313" key="2">
    <source>
        <dbReference type="EMBL" id="KAJ5368574.1"/>
    </source>
</evidence>
<keyword evidence="1" id="KW-0812">Transmembrane</keyword>
<gene>
    <name evidence="2" type="ORF">N7496_008334</name>
</gene>
<proteinExistence type="predicted"/>
<dbReference type="PANTHER" id="PTHR28019:SF7">
    <property type="entry name" value="SUR7 PROTEIN"/>
    <property type="match status" value="1"/>
</dbReference>
<organism evidence="2 3">
    <name type="scientific">Penicillium cataractarum</name>
    <dbReference type="NCBI Taxonomy" id="2100454"/>
    <lineage>
        <taxon>Eukaryota</taxon>
        <taxon>Fungi</taxon>
        <taxon>Dikarya</taxon>
        <taxon>Ascomycota</taxon>
        <taxon>Pezizomycotina</taxon>
        <taxon>Eurotiomycetes</taxon>
        <taxon>Eurotiomycetidae</taxon>
        <taxon>Eurotiales</taxon>
        <taxon>Aspergillaceae</taxon>
        <taxon>Penicillium</taxon>
    </lineage>
</organism>
<evidence type="ECO:0008006" key="4">
    <source>
        <dbReference type="Google" id="ProtNLM"/>
    </source>
</evidence>
<dbReference type="EMBL" id="JAPZBS010000007">
    <property type="protein sequence ID" value="KAJ5368574.1"/>
    <property type="molecule type" value="Genomic_DNA"/>
</dbReference>
<dbReference type="Proteomes" id="UP001147782">
    <property type="component" value="Unassembled WGS sequence"/>
</dbReference>
<name>A0A9W9V5M4_9EURO</name>
<keyword evidence="3" id="KW-1185">Reference proteome</keyword>
<dbReference type="RefSeq" id="XP_056553316.1">
    <property type="nucleotide sequence ID" value="XM_056701253.1"/>
</dbReference>
<evidence type="ECO:0000313" key="3">
    <source>
        <dbReference type="Proteomes" id="UP001147782"/>
    </source>
</evidence>
<evidence type="ECO:0000256" key="1">
    <source>
        <dbReference type="SAM" id="Phobius"/>
    </source>
</evidence>
<comment type="caution">
    <text evidence="2">The sequence shown here is derived from an EMBL/GenBank/DDBJ whole genome shotgun (WGS) entry which is preliminary data.</text>
</comment>
<dbReference type="GO" id="GO:0005886">
    <property type="term" value="C:plasma membrane"/>
    <property type="evidence" value="ECO:0007669"/>
    <property type="project" value="InterPro"/>
</dbReference>
<dbReference type="GeneID" id="81440432"/>
<dbReference type="InterPro" id="IPR009571">
    <property type="entry name" value="SUR7/Rim9-like_fungi"/>
</dbReference>
<dbReference type="GO" id="GO:0031505">
    <property type="term" value="P:fungal-type cell wall organization"/>
    <property type="evidence" value="ECO:0007669"/>
    <property type="project" value="TreeGrafter"/>
</dbReference>
<dbReference type="Pfam" id="PF06687">
    <property type="entry name" value="SUR7"/>
    <property type="match status" value="1"/>
</dbReference>
<feature type="transmembrane region" description="Helical" evidence="1">
    <location>
        <begin position="225"/>
        <end position="245"/>
    </location>
</feature>
<dbReference type="OrthoDB" id="4159154at2759"/>
<dbReference type="InterPro" id="IPR052413">
    <property type="entry name" value="SUR7_domain"/>
</dbReference>
<dbReference type="PANTHER" id="PTHR28019">
    <property type="entry name" value="CELL MEMBRANE PROTEIN YLR413W-RELATED"/>
    <property type="match status" value="1"/>
</dbReference>
<feature type="transmembrane region" description="Helical" evidence="1">
    <location>
        <begin position="6"/>
        <end position="27"/>
    </location>
</feature>
<reference evidence="2" key="2">
    <citation type="journal article" date="2023" name="IMA Fungus">
        <title>Comparative genomic study of the Penicillium genus elucidates a diverse pangenome and 15 lateral gene transfer events.</title>
        <authorList>
            <person name="Petersen C."/>
            <person name="Sorensen T."/>
            <person name="Nielsen M.R."/>
            <person name="Sondergaard T.E."/>
            <person name="Sorensen J.L."/>
            <person name="Fitzpatrick D.A."/>
            <person name="Frisvad J.C."/>
            <person name="Nielsen K.L."/>
        </authorList>
    </citation>
    <scope>NUCLEOTIDE SEQUENCE</scope>
    <source>
        <strain evidence="2">IBT 29864</strain>
    </source>
</reference>
<keyword evidence="1" id="KW-0472">Membrane</keyword>
<reference evidence="2" key="1">
    <citation type="submission" date="2022-11" db="EMBL/GenBank/DDBJ databases">
        <authorList>
            <person name="Petersen C."/>
        </authorList>
    </citation>
    <scope>NUCLEOTIDE SEQUENCE</scope>
    <source>
        <strain evidence="2">IBT 29864</strain>
    </source>
</reference>